<dbReference type="InterPro" id="IPR010916">
    <property type="entry name" value="TonB_box_CS"/>
</dbReference>
<evidence type="ECO:0000256" key="7">
    <source>
        <dbReference type="ARBA" id="ARBA00023077"/>
    </source>
</evidence>
<keyword evidence="10 11" id="KW-0998">Cell outer membrane</keyword>
<dbReference type="PANTHER" id="PTHR30069">
    <property type="entry name" value="TONB-DEPENDENT OUTER MEMBRANE RECEPTOR"/>
    <property type="match status" value="1"/>
</dbReference>
<evidence type="ECO:0000256" key="6">
    <source>
        <dbReference type="ARBA" id="ARBA00022729"/>
    </source>
</evidence>
<dbReference type="InterPro" id="IPR039426">
    <property type="entry name" value="TonB-dep_rcpt-like"/>
</dbReference>
<evidence type="ECO:0000256" key="11">
    <source>
        <dbReference type="PROSITE-ProRule" id="PRU01360"/>
    </source>
</evidence>
<evidence type="ECO:0000256" key="10">
    <source>
        <dbReference type="ARBA" id="ARBA00023237"/>
    </source>
</evidence>
<feature type="chain" id="PRO_5047381675" evidence="14">
    <location>
        <begin position="38"/>
        <end position="726"/>
    </location>
</feature>
<keyword evidence="5 11" id="KW-0812">Transmembrane</keyword>
<evidence type="ECO:0000259" key="16">
    <source>
        <dbReference type="Pfam" id="PF07715"/>
    </source>
</evidence>
<feature type="domain" description="TonB-dependent receptor plug" evidence="16">
    <location>
        <begin position="62"/>
        <end position="166"/>
    </location>
</feature>
<evidence type="ECO:0000256" key="4">
    <source>
        <dbReference type="ARBA" id="ARBA00022452"/>
    </source>
</evidence>
<feature type="signal peptide" evidence="14">
    <location>
        <begin position="1"/>
        <end position="37"/>
    </location>
</feature>
<dbReference type="Gene3D" id="2.40.170.20">
    <property type="entry name" value="TonB-dependent receptor, beta-barrel domain"/>
    <property type="match status" value="1"/>
</dbReference>
<dbReference type="PROSITE" id="PS00430">
    <property type="entry name" value="TONB_DEPENDENT_REC_1"/>
    <property type="match status" value="1"/>
</dbReference>
<name>A0ABV8S149_9BURK</name>
<evidence type="ECO:0000256" key="9">
    <source>
        <dbReference type="ARBA" id="ARBA00023170"/>
    </source>
</evidence>
<comment type="subcellular location">
    <subcellularLocation>
        <location evidence="1 11">Cell outer membrane</location>
        <topology evidence="1 11">Multi-pass membrane protein</topology>
    </subcellularLocation>
</comment>
<keyword evidence="7 12" id="KW-0798">TonB box</keyword>
<keyword evidence="6 14" id="KW-0732">Signal</keyword>
<evidence type="ECO:0000256" key="2">
    <source>
        <dbReference type="ARBA" id="ARBA00009810"/>
    </source>
</evidence>
<feature type="short sequence motif" description="TonB box" evidence="12">
    <location>
        <begin position="50"/>
        <end position="56"/>
    </location>
</feature>
<dbReference type="RefSeq" id="WP_376813404.1">
    <property type="nucleotide sequence ID" value="NZ_JBHSDY010000007.1"/>
</dbReference>
<accession>A0ABV8S149</accession>
<dbReference type="SUPFAM" id="SSF56935">
    <property type="entry name" value="Porins"/>
    <property type="match status" value="1"/>
</dbReference>
<proteinExistence type="inferred from homology"/>
<dbReference type="InterPro" id="IPR012910">
    <property type="entry name" value="Plug_dom"/>
</dbReference>
<evidence type="ECO:0000256" key="14">
    <source>
        <dbReference type="SAM" id="SignalP"/>
    </source>
</evidence>
<comment type="caution">
    <text evidence="17">The sequence shown here is derived from an EMBL/GenBank/DDBJ whole genome shotgun (WGS) entry which is preliminary data.</text>
</comment>
<dbReference type="Proteomes" id="UP001595756">
    <property type="component" value="Unassembled WGS sequence"/>
</dbReference>
<sequence>MNHAIMGRGEASAAPRVGMRALALAFSLPLAAGVACAQETGAQHATWLDTITVTGTRTETSVMNNPASVSVVDQEQLERQAPRSIADLVRDVPGVEVVDASAPGMQRLRIRGESSHRVTILVDGQEITDHSDYGTPILVDPANVERIDVIRGPASVLYGAKAIGGVVNIITKRGAPKPIQLETGVSYYSGTRGWQGWAAVSGTVGDFDYRLSGSADRHHDRKVPNGIYTQTGQLDGSSYRDSDVSLHLGYAFGQNRNHYLALKAEQHILSTDSWTDPDYLQDPIRDFGIELPKRDLRKVGLYYDARDLSPIVRKIHVDAYHQTVDRLFENRVEVQPTASMNMKNRATSDDRNLNYGGTAQIDLALHPDHYTIVGAQYLMDDLDTRKNSITDLAIKVPFPPPAGSTVRTTTTSPTHTRASIQTASLFTQDEWAFARDFKLTAGLRYYHVSSSLDETTNTALANQDDGTTNRLVKSLGLTWAGLEHTTLRALYSEGYTTPTLMQLYSDTTAGSGNPTRANPGLKPETSQNYELGARYQHAGVVLDAAVFYTRAKDYITTTTCASAGTCPVGYGAKDNTYVNADRADTHGIELAAEYALPGTNFTPYVSGAWMQRELKYAAYSTRDSGTPAFSGRMGMRYDTTLYGAEVWADLFVRAATSIKQASSATASEHLPGWGTLNLAFGGTHGKDRKVQVGVQFNNLLDKEYRSAFDSLPGTGRSVEVTLRTTF</sequence>
<gene>
    <name evidence="17" type="ORF">ACFO0J_12425</name>
</gene>
<evidence type="ECO:0000256" key="13">
    <source>
        <dbReference type="RuleBase" id="RU003357"/>
    </source>
</evidence>
<comment type="similarity">
    <text evidence="2 11 13">Belongs to the TonB-dependent receptor family.</text>
</comment>
<keyword evidence="18" id="KW-1185">Reference proteome</keyword>
<dbReference type="Pfam" id="PF00593">
    <property type="entry name" value="TonB_dep_Rec_b-barrel"/>
    <property type="match status" value="1"/>
</dbReference>
<evidence type="ECO:0000313" key="17">
    <source>
        <dbReference type="EMBL" id="MFC4298849.1"/>
    </source>
</evidence>
<keyword evidence="9 17" id="KW-0675">Receptor</keyword>
<protein>
    <submittedName>
        <fullName evidence="17">TonB-dependent receptor plug domain-containing protein</fullName>
    </submittedName>
</protein>
<reference evidence="18" key="1">
    <citation type="journal article" date="2019" name="Int. J. Syst. Evol. Microbiol.">
        <title>The Global Catalogue of Microorganisms (GCM) 10K type strain sequencing project: providing services to taxonomists for standard genome sequencing and annotation.</title>
        <authorList>
            <consortium name="The Broad Institute Genomics Platform"/>
            <consortium name="The Broad Institute Genome Sequencing Center for Infectious Disease"/>
            <person name="Wu L."/>
            <person name="Ma J."/>
        </authorList>
    </citation>
    <scope>NUCLEOTIDE SEQUENCE [LARGE SCALE GENOMIC DNA]</scope>
    <source>
        <strain evidence="18">CGMCC 1.19029</strain>
    </source>
</reference>
<dbReference type="EMBL" id="JBHSDY010000007">
    <property type="protein sequence ID" value="MFC4298849.1"/>
    <property type="molecule type" value="Genomic_DNA"/>
</dbReference>
<dbReference type="Gene3D" id="2.170.130.10">
    <property type="entry name" value="TonB-dependent receptor, plug domain"/>
    <property type="match status" value="1"/>
</dbReference>
<keyword evidence="8 11" id="KW-0472">Membrane</keyword>
<evidence type="ECO:0000256" key="8">
    <source>
        <dbReference type="ARBA" id="ARBA00023136"/>
    </source>
</evidence>
<evidence type="ECO:0000313" key="18">
    <source>
        <dbReference type="Proteomes" id="UP001595756"/>
    </source>
</evidence>
<dbReference type="PANTHER" id="PTHR30069:SF29">
    <property type="entry name" value="HEMOGLOBIN AND HEMOGLOBIN-HAPTOGLOBIN-BINDING PROTEIN 1-RELATED"/>
    <property type="match status" value="1"/>
</dbReference>
<dbReference type="CDD" id="cd01347">
    <property type="entry name" value="ligand_gated_channel"/>
    <property type="match status" value="1"/>
</dbReference>
<evidence type="ECO:0000256" key="12">
    <source>
        <dbReference type="PROSITE-ProRule" id="PRU10143"/>
    </source>
</evidence>
<keyword evidence="4 11" id="KW-1134">Transmembrane beta strand</keyword>
<dbReference type="Pfam" id="PF07715">
    <property type="entry name" value="Plug"/>
    <property type="match status" value="1"/>
</dbReference>
<dbReference type="InterPro" id="IPR037066">
    <property type="entry name" value="Plug_dom_sf"/>
</dbReference>
<dbReference type="InterPro" id="IPR036942">
    <property type="entry name" value="Beta-barrel_TonB_sf"/>
</dbReference>
<evidence type="ECO:0000256" key="3">
    <source>
        <dbReference type="ARBA" id="ARBA00022448"/>
    </source>
</evidence>
<evidence type="ECO:0000256" key="1">
    <source>
        <dbReference type="ARBA" id="ARBA00004571"/>
    </source>
</evidence>
<keyword evidence="3 11" id="KW-0813">Transport</keyword>
<dbReference type="InterPro" id="IPR000531">
    <property type="entry name" value="Beta-barrel_TonB"/>
</dbReference>
<evidence type="ECO:0000259" key="15">
    <source>
        <dbReference type="Pfam" id="PF00593"/>
    </source>
</evidence>
<organism evidence="17 18">
    <name type="scientific">Castellaniella hirudinis</name>
    <dbReference type="NCBI Taxonomy" id="1144617"/>
    <lineage>
        <taxon>Bacteria</taxon>
        <taxon>Pseudomonadati</taxon>
        <taxon>Pseudomonadota</taxon>
        <taxon>Betaproteobacteria</taxon>
        <taxon>Burkholderiales</taxon>
        <taxon>Alcaligenaceae</taxon>
        <taxon>Castellaniella</taxon>
    </lineage>
</organism>
<dbReference type="PROSITE" id="PS52016">
    <property type="entry name" value="TONB_DEPENDENT_REC_3"/>
    <property type="match status" value="1"/>
</dbReference>
<feature type="domain" description="TonB-dependent receptor-like beta-barrel" evidence="15">
    <location>
        <begin position="238"/>
        <end position="699"/>
    </location>
</feature>
<evidence type="ECO:0000256" key="5">
    <source>
        <dbReference type="ARBA" id="ARBA00022692"/>
    </source>
</evidence>